<dbReference type="EMBL" id="GL385395">
    <property type="protein sequence ID" value="EJT82580.1"/>
    <property type="molecule type" value="Genomic_DNA"/>
</dbReference>
<evidence type="ECO:0000313" key="5">
    <source>
        <dbReference type="EnsemblFungi" id="EJT82580"/>
    </source>
</evidence>
<protein>
    <recommendedName>
        <fullName evidence="3">SET domain-containing protein</fullName>
    </recommendedName>
</protein>
<dbReference type="InterPro" id="IPR053185">
    <property type="entry name" value="SET_domain_protein"/>
</dbReference>
<reference evidence="5" key="5">
    <citation type="submission" date="2018-04" db="UniProtKB">
        <authorList>
            <consortium name="EnsemblFungi"/>
        </authorList>
    </citation>
    <scope>IDENTIFICATION</scope>
    <source>
        <strain evidence="5">R3-111a-1</strain>
    </source>
</reference>
<sequence length="442" mass="48744">MVPRLLATATPLAVLSWLATSRVQAAATAATSAPKCSWVAHELSTTRDTCRLPIDSRATAPEHWMPWSYPPHCFEPARKEGDTTAYCLFTDTAFRGSGISVVTTPELAASLTGGILDDGAVPASQRDHPSSPMSPGRHGGDELAYEIRDLPGRGKGVVATRRIGAWEVIMVQFPAMVMQMDLWEAVTSPKQSRRLLNKAVRQLPPDTQERIKGLARSGRVQDPLEDVLRTNVFGLDLNGVLHMGLFVGASRINHNCRPNIFWRHNAKTMAMEVVAVRDIDVGEEITYSYVTLGKPQKMRQEELSEWGFECACALCRAAPDERQRSDDRRARLAEIGESLTQAEALVTGAGDDSSRLSQLVAEVTALIDAEQLWPQLVVYHPLVARAFLRAGDVTQARRHTALAEEAWLRFQGADHDYVEGLRELWREVREAACARGEEAVGC</sequence>
<reference evidence="5" key="4">
    <citation type="journal article" date="2015" name="G3 (Bethesda)">
        <title>Genome sequences of three phytopathogenic species of the Magnaporthaceae family of fungi.</title>
        <authorList>
            <person name="Okagaki L.H."/>
            <person name="Nunes C.C."/>
            <person name="Sailsbery J."/>
            <person name="Clay B."/>
            <person name="Brown D."/>
            <person name="John T."/>
            <person name="Oh Y."/>
            <person name="Young N."/>
            <person name="Fitzgerald M."/>
            <person name="Haas B.J."/>
            <person name="Zeng Q."/>
            <person name="Young S."/>
            <person name="Adiconis X."/>
            <person name="Fan L."/>
            <person name="Levin J.Z."/>
            <person name="Mitchell T.K."/>
            <person name="Okubara P.A."/>
            <person name="Farman M.L."/>
            <person name="Kohn L.M."/>
            <person name="Birren B."/>
            <person name="Ma L.-J."/>
            <person name="Dean R.A."/>
        </authorList>
    </citation>
    <scope>NUCLEOTIDE SEQUENCE</scope>
    <source>
        <strain evidence="5">R3-111a-1</strain>
    </source>
</reference>
<evidence type="ECO:0000256" key="2">
    <source>
        <dbReference type="SAM" id="SignalP"/>
    </source>
</evidence>
<dbReference type="eggNOG" id="KOG2084">
    <property type="taxonomic scope" value="Eukaryota"/>
</dbReference>
<keyword evidence="2" id="KW-0732">Signal</keyword>
<dbReference type="PROSITE" id="PS50280">
    <property type="entry name" value="SET"/>
    <property type="match status" value="1"/>
</dbReference>
<dbReference type="Proteomes" id="UP000006039">
    <property type="component" value="Unassembled WGS sequence"/>
</dbReference>
<dbReference type="Pfam" id="PF00856">
    <property type="entry name" value="SET"/>
    <property type="match status" value="1"/>
</dbReference>
<dbReference type="STRING" id="644352.J3NMP7"/>
<dbReference type="AlphaFoldDB" id="J3NMP7"/>
<dbReference type="SUPFAM" id="SSF82199">
    <property type="entry name" value="SET domain"/>
    <property type="match status" value="1"/>
</dbReference>
<gene>
    <name evidence="5" type="primary">20343011</name>
    <name evidence="4" type="ORF">GGTG_02553</name>
</gene>
<dbReference type="InterPro" id="IPR001214">
    <property type="entry name" value="SET_dom"/>
</dbReference>
<dbReference type="GeneID" id="20343011"/>
<name>J3NMP7_GAET3</name>
<dbReference type="HOGENOM" id="CLU_028281_6_0_1"/>
<feature type="domain" description="SET" evidence="3">
    <location>
        <begin position="143"/>
        <end position="290"/>
    </location>
</feature>
<dbReference type="RefSeq" id="XP_009218589.1">
    <property type="nucleotide sequence ID" value="XM_009220325.1"/>
</dbReference>
<feature type="chain" id="PRO_5015094267" description="SET domain-containing protein" evidence="2">
    <location>
        <begin position="26"/>
        <end position="442"/>
    </location>
</feature>
<dbReference type="PANTHER" id="PTHR47332:SF6">
    <property type="entry name" value="SET DOMAIN-CONTAINING PROTEIN"/>
    <property type="match status" value="1"/>
</dbReference>
<keyword evidence="6" id="KW-1185">Reference proteome</keyword>
<dbReference type="VEuPathDB" id="FungiDB:GGTG_02553"/>
<accession>J3NMP7</accession>
<reference evidence="4" key="3">
    <citation type="submission" date="2010-09" db="EMBL/GenBank/DDBJ databases">
        <title>Annotation of Gaeumannomyces graminis var. tritici R3-111a-1.</title>
        <authorList>
            <consortium name="The Broad Institute Genome Sequencing Platform"/>
            <person name="Ma L.-J."/>
            <person name="Dead R."/>
            <person name="Young S.K."/>
            <person name="Zeng Q."/>
            <person name="Gargeya S."/>
            <person name="Fitzgerald M."/>
            <person name="Haas B."/>
            <person name="Abouelleil A."/>
            <person name="Alvarado L."/>
            <person name="Arachchi H.M."/>
            <person name="Berlin A."/>
            <person name="Brown A."/>
            <person name="Chapman S.B."/>
            <person name="Chen Z."/>
            <person name="Dunbar C."/>
            <person name="Freedman E."/>
            <person name="Gearin G."/>
            <person name="Gellesch M."/>
            <person name="Goldberg J."/>
            <person name="Griggs A."/>
            <person name="Gujja S."/>
            <person name="Heiman D."/>
            <person name="Howarth C."/>
            <person name="Larson L."/>
            <person name="Lui A."/>
            <person name="MacDonald P.J.P."/>
            <person name="Mehta T."/>
            <person name="Montmayeur A."/>
            <person name="Murphy C."/>
            <person name="Neiman D."/>
            <person name="Pearson M."/>
            <person name="Priest M."/>
            <person name="Roberts A."/>
            <person name="Saif S."/>
            <person name="Shea T."/>
            <person name="Shenoy N."/>
            <person name="Sisk P."/>
            <person name="Stolte C."/>
            <person name="Sykes S."/>
            <person name="Yandava C."/>
            <person name="Wortman J."/>
            <person name="Nusbaum C."/>
            <person name="Birren B."/>
        </authorList>
    </citation>
    <scope>NUCLEOTIDE SEQUENCE</scope>
    <source>
        <strain evidence="4">R3-111a-1</strain>
    </source>
</reference>
<proteinExistence type="predicted"/>
<evidence type="ECO:0000313" key="6">
    <source>
        <dbReference type="Proteomes" id="UP000006039"/>
    </source>
</evidence>
<dbReference type="OrthoDB" id="438641at2759"/>
<dbReference type="CDD" id="cd20071">
    <property type="entry name" value="SET_SMYD"/>
    <property type="match status" value="1"/>
</dbReference>
<evidence type="ECO:0000259" key="3">
    <source>
        <dbReference type="PROSITE" id="PS50280"/>
    </source>
</evidence>
<evidence type="ECO:0000256" key="1">
    <source>
        <dbReference type="SAM" id="MobiDB-lite"/>
    </source>
</evidence>
<feature type="signal peptide" evidence="2">
    <location>
        <begin position="1"/>
        <end position="25"/>
    </location>
</feature>
<dbReference type="PANTHER" id="PTHR47332">
    <property type="entry name" value="SET DOMAIN-CONTAINING PROTEIN 5"/>
    <property type="match status" value="1"/>
</dbReference>
<evidence type="ECO:0000313" key="4">
    <source>
        <dbReference type="EMBL" id="EJT82580.1"/>
    </source>
</evidence>
<organism evidence="4">
    <name type="scientific">Gaeumannomyces tritici (strain R3-111a-1)</name>
    <name type="common">Wheat and barley take-all root rot fungus</name>
    <name type="synonym">Gaeumannomyces graminis var. tritici</name>
    <dbReference type="NCBI Taxonomy" id="644352"/>
    <lineage>
        <taxon>Eukaryota</taxon>
        <taxon>Fungi</taxon>
        <taxon>Dikarya</taxon>
        <taxon>Ascomycota</taxon>
        <taxon>Pezizomycotina</taxon>
        <taxon>Sordariomycetes</taxon>
        <taxon>Sordariomycetidae</taxon>
        <taxon>Magnaporthales</taxon>
        <taxon>Magnaporthaceae</taxon>
        <taxon>Gaeumannomyces</taxon>
    </lineage>
</organism>
<reference evidence="6" key="1">
    <citation type="submission" date="2010-07" db="EMBL/GenBank/DDBJ databases">
        <title>The genome sequence of Gaeumannomyces graminis var. tritici strain R3-111a-1.</title>
        <authorList>
            <consortium name="The Broad Institute Genome Sequencing Platform"/>
            <person name="Ma L.-J."/>
            <person name="Dead R."/>
            <person name="Young S."/>
            <person name="Zeng Q."/>
            <person name="Koehrsen M."/>
            <person name="Alvarado L."/>
            <person name="Berlin A."/>
            <person name="Chapman S.B."/>
            <person name="Chen Z."/>
            <person name="Freedman E."/>
            <person name="Gellesch M."/>
            <person name="Goldberg J."/>
            <person name="Griggs A."/>
            <person name="Gujja S."/>
            <person name="Heilman E.R."/>
            <person name="Heiman D."/>
            <person name="Hepburn T."/>
            <person name="Howarth C."/>
            <person name="Jen D."/>
            <person name="Larson L."/>
            <person name="Mehta T."/>
            <person name="Neiman D."/>
            <person name="Pearson M."/>
            <person name="Roberts A."/>
            <person name="Saif S."/>
            <person name="Shea T."/>
            <person name="Shenoy N."/>
            <person name="Sisk P."/>
            <person name="Stolte C."/>
            <person name="Sykes S."/>
            <person name="Walk T."/>
            <person name="White J."/>
            <person name="Yandava C."/>
            <person name="Haas B."/>
            <person name="Nusbaum C."/>
            <person name="Birren B."/>
        </authorList>
    </citation>
    <scope>NUCLEOTIDE SEQUENCE [LARGE SCALE GENOMIC DNA]</scope>
    <source>
        <strain evidence="6">R3-111a-1</strain>
    </source>
</reference>
<dbReference type="EnsemblFungi" id="EJT82580">
    <property type="protein sequence ID" value="EJT82580"/>
    <property type="gene ID" value="GGTG_02553"/>
</dbReference>
<reference evidence="4" key="2">
    <citation type="submission" date="2010-07" db="EMBL/GenBank/DDBJ databases">
        <authorList>
            <consortium name="The Broad Institute Genome Sequencing Platform"/>
            <consortium name="Broad Institute Genome Sequencing Center for Infectious Disease"/>
            <person name="Ma L.-J."/>
            <person name="Dead R."/>
            <person name="Young S."/>
            <person name="Zeng Q."/>
            <person name="Koehrsen M."/>
            <person name="Alvarado L."/>
            <person name="Berlin A."/>
            <person name="Chapman S.B."/>
            <person name="Chen Z."/>
            <person name="Freedman E."/>
            <person name="Gellesch M."/>
            <person name="Goldberg J."/>
            <person name="Griggs A."/>
            <person name="Gujja S."/>
            <person name="Heilman E.R."/>
            <person name="Heiman D."/>
            <person name="Hepburn T."/>
            <person name="Howarth C."/>
            <person name="Jen D."/>
            <person name="Larson L."/>
            <person name="Mehta T."/>
            <person name="Neiman D."/>
            <person name="Pearson M."/>
            <person name="Roberts A."/>
            <person name="Saif S."/>
            <person name="Shea T."/>
            <person name="Shenoy N."/>
            <person name="Sisk P."/>
            <person name="Stolte C."/>
            <person name="Sykes S."/>
            <person name="Walk T."/>
            <person name="White J."/>
            <person name="Yandava C."/>
            <person name="Haas B."/>
            <person name="Nusbaum C."/>
            <person name="Birren B."/>
        </authorList>
    </citation>
    <scope>NUCLEOTIDE SEQUENCE</scope>
    <source>
        <strain evidence="4">R3-111a-1</strain>
    </source>
</reference>
<dbReference type="Gene3D" id="2.170.270.10">
    <property type="entry name" value="SET domain"/>
    <property type="match status" value="1"/>
</dbReference>
<dbReference type="SMART" id="SM00317">
    <property type="entry name" value="SET"/>
    <property type="match status" value="1"/>
</dbReference>
<dbReference type="InterPro" id="IPR046341">
    <property type="entry name" value="SET_dom_sf"/>
</dbReference>
<feature type="region of interest" description="Disordered" evidence="1">
    <location>
        <begin position="118"/>
        <end position="142"/>
    </location>
</feature>